<evidence type="ECO:0000259" key="4">
    <source>
        <dbReference type="SMART" id="SM00796"/>
    </source>
</evidence>
<keyword evidence="6" id="KW-1185">Reference proteome</keyword>
<dbReference type="GO" id="GO:0005524">
    <property type="term" value="F:ATP binding"/>
    <property type="evidence" value="ECO:0007669"/>
    <property type="project" value="UniProtKB-KW"/>
</dbReference>
<name>A0A5S9N336_9GAMM</name>
<dbReference type="Proteomes" id="UP000441399">
    <property type="component" value="Unassembled WGS sequence"/>
</dbReference>
<accession>A0A5S9N336</accession>
<organism evidence="5 6">
    <name type="scientific">BD1-7 clade bacterium</name>
    <dbReference type="NCBI Taxonomy" id="2029982"/>
    <lineage>
        <taxon>Bacteria</taxon>
        <taxon>Pseudomonadati</taxon>
        <taxon>Pseudomonadota</taxon>
        <taxon>Gammaproteobacteria</taxon>
        <taxon>Cellvibrionales</taxon>
        <taxon>Spongiibacteraceae</taxon>
        <taxon>BD1-7 clade</taxon>
    </lineage>
</organism>
<keyword evidence="1" id="KW-0547">Nucleotide-binding</keyword>
<reference evidence="5 6" key="1">
    <citation type="submission" date="2019-11" db="EMBL/GenBank/DDBJ databases">
        <authorList>
            <person name="Holert J."/>
        </authorList>
    </citation>
    <scope>NUCLEOTIDE SEQUENCE [LARGE SCALE GENOMIC DNA]</scope>
    <source>
        <strain evidence="5">SB11_3</strain>
    </source>
</reference>
<dbReference type="Gene3D" id="3.30.1360.40">
    <property type="match status" value="1"/>
</dbReference>
<evidence type="ECO:0000256" key="2">
    <source>
        <dbReference type="ARBA" id="ARBA00022801"/>
    </source>
</evidence>
<keyword evidence="2" id="KW-0378">Hydrolase</keyword>
<proteinExistence type="predicted"/>
<dbReference type="InterPro" id="IPR029000">
    <property type="entry name" value="Cyclophilin-like_dom_sf"/>
</dbReference>
<dbReference type="Pfam" id="PF02682">
    <property type="entry name" value="CT_C_D"/>
    <property type="match status" value="1"/>
</dbReference>
<dbReference type="OrthoDB" id="9778567at2"/>
<dbReference type="AlphaFoldDB" id="A0A5S9N336"/>
<dbReference type="Gene3D" id="2.40.100.10">
    <property type="entry name" value="Cyclophilin-like"/>
    <property type="match status" value="1"/>
</dbReference>
<dbReference type="InterPro" id="IPR003833">
    <property type="entry name" value="CT_C_D"/>
</dbReference>
<evidence type="ECO:0000313" key="5">
    <source>
        <dbReference type="EMBL" id="CAA0084251.1"/>
    </source>
</evidence>
<evidence type="ECO:0000313" key="6">
    <source>
        <dbReference type="Proteomes" id="UP000441399"/>
    </source>
</evidence>
<sequence>MQLTRENERSLMLRINAPESAELSQQLQWLVEQLQTSEALGLLDCVAGFNTVLVVFDPLLTDHASMELCLTTLLNDWQNTSVQHIGREHVIPVYYDFSPDWDLLTTAETLKITPEYLIEQHQNQQFRVCVIGFAPGFAYLGHMPDAYRIARRSTPRPRVPAGAVALAETMTAVYPTASPGGWRIIGHTPASLFQPFDLKREDPCQFRVGDSVRFECLSQQQWQDANA</sequence>
<dbReference type="SUPFAM" id="SSF160467">
    <property type="entry name" value="PH0987 N-terminal domain-like"/>
    <property type="match status" value="1"/>
</dbReference>
<protein>
    <submittedName>
        <fullName evidence="5">Kinase A inhibitor</fullName>
    </submittedName>
</protein>
<dbReference type="EMBL" id="CACSIO010000001">
    <property type="protein sequence ID" value="CAA0084251.1"/>
    <property type="molecule type" value="Genomic_DNA"/>
</dbReference>
<dbReference type="SUPFAM" id="SSF50891">
    <property type="entry name" value="Cyclophilin-like"/>
    <property type="match status" value="1"/>
</dbReference>
<dbReference type="SMART" id="SM00796">
    <property type="entry name" value="AHS1"/>
    <property type="match status" value="1"/>
</dbReference>
<feature type="domain" description="Carboxyltransferase" evidence="4">
    <location>
        <begin position="1"/>
        <end position="206"/>
    </location>
</feature>
<keyword evidence="3" id="KW-0067">ATP-binding</keyword>
<dbReference type="PANTHER" id="PTHR34698">
    <property type="entry name" value="5-OXOPROLINASE SUBUNIT B"/>
    <property type="match status" value="1"/>
</dbReference>
<dbReference type="PANTHER" id="PTHR34698:SF2">
    <property type="entry name" value="5-OXOPROLINASE SUBUNIT B"/>
    <property type="match status" value="1"/>
</dbReference>
<evidence type="ECO:0000256" key="3">
    <source>
        <dbReference type="ARBA" id="ARBA00022840"/>
    </source>
</evidence>
<dbReference type="InterPro" id="IPR010016">
    <property type="entry name" value="PxpB"/>
</dbReference>
<gene>
    <name evidence="5" type="primary">kipI</name>
    <name evidence="5" type="ORF">OPDIPICF_00648</name>
</gene>
<evidence type="ECO:0000256" key="1">
    <source>
        <dbReference type="ARBA" id="ARBA00022741"/>
    </source>
</evidence>
<dbReference type="GO" id="GO:0016787">
    <property type="term" value="F:hydrolase activity"/>
    <property type="evidence" value="ECO:0007669"/>
    <property type="project" value="UniProtKB-KW"/>
</dbReference>